<name>A0A8J2TWK2_9MICO</name>
<reference evidence="14" key="2">
    <citation type="submission" date="2020-09" db="EMBL/GenBank/DDBJ databases">
        <authorList>
            <person name="Sun Q."/>
            <person name="Zhou Y."/>
        </authorList>
    </citation>
    <scope>NUCLEOTIDE SEQUENCE</scope>
    <source>
        <strain evidence="14">CGMCC 1.12785</strain>
    </source>
</reference>
<keyword evidence="12" id="KW-0963">Cytoplasm</keyword>
<protein>
    <recommendedName>
        <fullName evidence="7 12">Coproporphyrinogen III oxidase</fullName>
        <ecNumber evidence="6 12">1.3.3.15</ecNumber>
    </recommendedName>
</protein>
<evidence type="ECO:0000256" key="7">
    <source>
        <dbReference type="ARBA" id="ARBA00019046"/>
    </source>
</evidence>
<dbReference type="Gene3D" id="1.10.3110.10">
    <property type="entry name" value="protoporphyrinogen ix oxidase, domain 3"/>
    <property type="match status" value="1"/>
</dbReference>
<comment type="similarity">
    <text evidence="5 12">Belongs to the protoporphyrinogen/coproporphyrinogen oxidase family. Coproporphyrinogen III oxidase subfamily.</text>
</comment>
<evidence type="ECO:0000256" key="9">
    <source>
        <dbReference type="ARBA" id="ARBA00022827"/>
    </source>
</evidence>
<evidence type="ECO:0000256" key="2">
    <source>
        <dbReference type="ARBA" id="ARBA00001974"/>
    </source>
</evidence>
<dbReference type="PANTHER" id="PTHR42923">
    <property type="entry name" value="PROTOPORPHYRINOGEN OXIDASE"/>
    <property type="match status" value="1"/>
</dbReference>
<keyword evidence="11 12" id="KW-0350">Heme biosynthesis</keyword>
<evidence type="ECO:0000256" key="1">
    <source>
        <dbReference type="ARBA" id="ARBA00001755"/>
    </source>
</evidence>
<dbReference type="InterPro" id="IPR050464">
    <property type="entry name" value="Zeta_carotene_desat/Oxidored"/>
</dbReference>
<evidence type="ECO:0000256" key="4">
    <source>
        <dbReference type="ARBA" id="ARBA00004744"/>
    </source>
</evidence>
<dbReference type="GO" id="GO:0006783">
    <property type="term" value="P:heme biosynthetic process"/>
    <property type="evidence" value="ECO:0007669"/>
    <property type="project" value="UniProtKB-UniRule"/>
</dbReference>
<dbReference type="AlphaFoldDB" id="A0A8J2TWK2"/>
<dbReference type="SUPFAM" id="SSF51905">
    <property type="entry name" value="FAD/NAD(P)-binding domain"/>
    <property type="match status" value="1"/>
</dbReference>
<comment type="caution">
    <text evidence="14">The sequence shown here is derived from an EMBL/GenBank/DDBJ whole genome shotgun (WGS) entry which is preliminary data.</text>
</comment>
<evidence type="ECO:0000256" key="5">
    <source>
        <dbReference type="ARBA" id="ARBA00008310"/>
    </source>
</evidence>
<comment type="cofactor">
    <cofactor evidence="2 12">
        <name>FAD</name>
        <dbReference type="ChEBI" id="CHEBI:57692"/>
    </cofactor>
</comment>
<evidence type="ECO:0000256" key="10">
    <source>
        <dbReference type="ARBA" id="ARBA00023002"/>
    </source>
</evidence>
<keyword evidence="10 12" id="KW-0560">Oxidoreductase</keyword>
<dbReference type="InterPro" id="IPR002937">
    <property type="entry name" value="Amino_oxidase"/>
</dbReference>
<keyword evidence="15" id="KW-1185">Reference proteome</keyword>
<dbReference type="Proteomes" id="UP000616114">
    <property type="component" value="Unassembled WGS sequence"/>
</dbReference>
<dbReference type="EMBL" id="BMFY01000003">
    <property type="protein sequence ID" value="GGA08277.1"/>
    <property type="molecule type" value="Genomic_DNA"/>
</dbReference>
<organism evidence="14 15">
    <name type="scientific">Sediminivirga luteola</name>
    <dbReference type="NCBI Taxonomy" id="1774748"/>
    <lineage>
        <taxon>Bacteria</taxon>
        <taxon>Bacillati</taxon>
        <taxon>Actinomycetota</taxon>
        <taxon>Actinomycetes</taxon>
        <taxon>Micrococcales</taxon>
        <taxon>Brevibacteriaceae</taxon>
        <taxon>Sediminivirga</taxon>
    </lineage>
</organism>
<dbReference type="SUPFAM" id="SSF54373">
    <property type="entry name" value="FAD-linked reductases, C-terminal domain"/>
    <property type="match status" value="1"/>
</dbReference>
<dbReference type="GO" id="GO:0005737">
    <property type="term" value="C:cytoplasm"/>
    <property type="evidence" value="ECO:0007669"/>
    <property type="project" value="UniProtKB-SubCell"/>
</dbReference>
<gene>
    <name evidence="14" type="primary">hemY</name>
    <name evidence="14" type="ORF">GCM10011333_08930</name>
</gene>
<comment type="function">
    <text evidence="3 12">Involved in coproporphyrin-dependent heme b biosynthesis. Catalyzes the oxidation of coproporphyrinogen III to coproporphyrin III.</text>
</comment>
<evidence type="ECO:0000313" key="14">
    <source>
        <dbReference type="EMBL" id="GGA08277.1"/>
    </source>
</evidence>
<keyword evidence="9 12" id="KW-0274">FAD</keyword>
<evidence type="ECO:0000256" key="8">
    <source>
        <dbReference type="ARBA" id="ARBA00022630"/>
    </source>
</evidence>
<dbReference type="Gene3D" id="3.50.50.60">
    <property type="entry name" value="FAD/NAD(P)-binding domain"/>
    <property type="match status" value="1"/>
</dbReference>
<dbReference type="GO" id="GO:0004729">
    <property type="term" value="F:oxygen-dependent protoporphyrinogen oxidase activity"/>
    <property type="evidence" value="ECO:0007669"/>
    <property type="project" value="UniProtKB-UniRule"/>
</dbReference>
<comment type="pathway">
    <text evidence="4 12">Porphyrin-containing compound metabolism; protoheme biosynthesis.</text>
</comment>
<reference evidence="14" key="1">
    <citation type="journal article" date="2014" name="Int. J. Syst. Evol. Microbiol.">
        <title>Complete genome sequence of Corynebacterium casei LMG S-19264T (=DSM 44701T), isolated from a smear-ripened cheese.</title>
        <authorList>
            <consortium name="US DOE Joint Genome Institute (JGI-PGF)"/>
            <person name="Walter F."/>
            <person name="Albersmeier A."/>
            <person name="Kalinowski J."/>
            <person name="Ruckert C."/>
        </authorList>
    </citation>
    <scope>NUCLEOTIDE SEQUENCE</scope>
    <source>
        <strain evidence="14">CGMCC 1.12785</strain>
    </source>
</reference>
<evidence type="ECO:0000256" key="6">
    <source>
        <dbReference type="ARBA" id="ARBA00012402"/>
    </source>
</evidence>
<evidence type="ECO:0000256" key="12">
    <source>
        <dbReference type="RuleBase" id="RU364052"/>
    </source>
</evidence>
<comment type="catalytic activity">
    <reaction evidence="1">
        <text>coproporphyrinogen III + 3 O2 = coproporphyrin III + 3 H2O2</text>
        <dbReference type="Rhea" id="RHEA:43436"/>
        <dbReference type="ChEBI" id="CHEBI:15379"/>
        <dbReference type="ChEBI" id="CHEBI:16240"/>
        <dbReference type="ChEBI" id="CHEBI:57309"/>
        <dbReference type="ChEBI" id="CHEBI:131725"/>
        <dbReference type="EC" id="1.3.3.15"/>
    </reaction>
    <physiologicalReaction direction="left-to-right" evidence="1">
        <dbReference type="Rhea" id="RHEA:43437"/>
    </physiologicalReaction>
</comment>
<evidence type="ECO:0000259" key="13">
    <source>
        <dbReference type="Pfam" id="PF01593"/>
    </source>
</evidence>
<sequence>MPDRRMAVIGGGISGLTAARDLLGQGAGVHLFEAGPRFGGLIRGTTLGGVLPVSADTGAEASLFRRPETAALCRELGLDLQHPDPSQQARILSRGGFHPVPGGVMGIPGDPDQLAGLLDESEVERVRDERIVPVHEDLTVGEFLAGRFGVALVDRVVDPLLGGVYAGSAWDLSLQQTVPAFWEAARTGRSLIALAAAASSPGEGTAGTDGGSSAHRRTPVFMGLRGGMSRLVAALEEDLRHRGAQLHPDAPVTALERAGEGWTLRTPAGPVPGSFDGVILALPAWAAAPLLRPHARDAAAALDRLEWSSQAVVTVLLEVSTPAGLPEGSGFLIPALETRVIKAATHSCRKWPWLAQALPPSTALVRMSIGRHRDERLLGLDDDELMRRALEDYRRLTGTTAGVLASEVTRWQRSLPQYAPGHAGLVARAERALRAAPGLALAGSSYDGVGIPACIGRAHRAASALAGEPADRPAGP</sequence>
<dbReference type="InterPro" id="IPR004572">
    <property type="entry name" value="Protoporphyrinogen_oxidase"/>
</dbReference>
<dbReference type="UniPathway" id="UPA00252"/>
<dbReference type="PANTHER" id="PTHR42923:SF3">
    <property type="entry name" value="PROTOPORPHYRINOGEN OXIDASE"/>
    <property type="match status" value="1"/>
</dbReference>
<feature type="domain" description="Amine oxidase" evidence="13">
    <location>
        <begin position="13"/>
        <end position="465"/>
    </location>
</feature>
<evidence type="ECO:0000256" key="11">
    <source>
        <dbReference type="ARBA" id="ARBA00023133"/>
    </source>
</evidence>
<dbReference type="EC" id="1.3.3.15" evidence="6 12"/>
<comment type="subcellular location">
    <subcellularLocation>
        <location evidence="12">Cytoplasm</location>
    </subcellularLocation>
</comment>
<dbReference type="Gene3D" id="3.90.660.20">
    <property type="entry name" value="Protoporphyrinogen oxidase, mitochondrial, domain 2"/>
    <property type="match status" value="1"/>
</dbReference>
<dbReference type="NCBIfam" id="TIGR00562">
    <property type="entry name" value="proto_IX_ox"/>
    <property type="match status" value="1"/>
</dbReference>
<dbReference type="InterPro" id="IPR036188">
    <property type="entry name" value="FAD/NAD-bd_sf"/>
</dbReference>
<proteinExistence type="inferred from homology"/>
<dbReference type="Pfam" id="PF01593">
    <property type="entry name" value="Amino_oxidase"/>
    <property type="match status" value="1"/>
</dbReference>
<evidence type="ECO:0000313" key="15">
    <source>
        <dbReference type="Proteomes" id="UP000616114"/>
    </source>
</evidence>
<keyword evidence="8 12" id="KW-0285">Flavoprotein</keyword>
<evidence type="ECO:0000256" key="3">
    <source>
        <dbReference type="ARBA" id="ARBA00002185"/>
    </source>
</evidence>
<accession>A0A8J2TWK2</accession>